<reference evidence="1 2" key="1">
    <citation type="submission" date="2016-02" db="EMBL/GenBank/DDBJ databases">
        <authorList>
            <person name="Wen L."/>
            <person name="He K."/>
            <person name="Yang H."/>
        </authorList>
    </citation>
    <scope>NUCLEOTIDE SEQUENCE [LARGE SCALE GENOMIC DNA]</scope>
    <source>
        <strain evidence="1">ShG14-8</strain>
    </source>
</reference>
<name>A0A139BQG6_9PROT</name>
<reference evidence="1 2" key="2">
    <citation type="submission" date="2016-03" db="EMBL/GenBank/DDBJ databases">
        <title>New uncultured bacterium of the family Gallionellaceae from acid mine drainage: description and reconstruction of genome based on metagenomic analysis of microbial community.</title>
        <authorList>
            <person name="Kadnikov V."/>
            <person name="Ivasenko D."/>
            <person name="Beletsky A."/>
            <person name="Mardanov A."/>
            <person name="Danilova E."/>
            <person name="Pimenov N."/>
            <person name="Karnachuk O."/>
            <person name="Ravin N."/>
        </authorList>
    </citation>
    <scope>NUCLEOTIDE SEQUENCE [LARGE SCALE GENOMIC DNA]</scope>
    <source>
        <strain evidence="1">ShG14-8</strain>
    </source>
</reference>
<comment type="caution">
    <text evidence="1">The sequence shown here is derived from an EMBL/GenBank/DDBJ whole genome shotgun (WGS) entry which is preliminary data.</text>
</comment>
<proteinExistence type="predicted"/>
<organism evidence="1 2">
    <name type="scientific">Candidatus Gallionella acididurans</name>
    <dbReference type="NCBI Taxonomy" id="1796491"/>
    <lineage>
        <taxon>Bacteria</taxon>
        <taxon>Pseudomonadati</taxon>
        <taxon>Pseudomonadota</taxon>
        <taxon>Betaproteobacteria</taxon>
        <taxon>Nitrosomonadales</taxon>
        <taxon>Gallionellaceae</taxon>
        <taxon>Gallionella</taxon>
    </lineage>
</organism>
<dbReference type="EMBL" id="LSLI01000103">
    <property type="protein sequence ID" value="KXS31053.1"/>
    <property type="molecule type" value="Genomic_DNA"/>
</dbReference>
<dbReference type="AlphaFoldDB" id="A0A139BQG6"/>
<dbReference type="Proteomes" id="UP000070578">
    <property type="component" value="Unassembled WGS sequence"/>
</dbReference>
<accession>A0A139BQG6</accession>
<evidence type="ECO:0000313" key="1">
    <source>
        <dbReference type="EMBL" id="KXS31053.1"/>
    </source>
</evidence>
<evidence type="ECO:0000313" key="2">
    <source>
        <dbReference type="Proteomes" id="UP000070578"/>
    </source>
</evidence>
<sequence>VAQYCHYRADVFFDATLDRPELIRNMHPVYVPHKLPVVLSRDEVARLVAGCVSKCAMIRISTRHPNQHRLAPMREAIVQRYKITVSGPMPQRETAGIRFDTNLLGHAIARKSGLVYITTGQAITQIPIDRRLF</sequence>
<protein>
    <submittedName>
        <fullName evidence="1">Integrase family protein</fullName>
    </submittedName>
</protein>
<gene>
    <name evidence="1" type="ORF">AWT59_2813</name>
</gene>
<feature type="non-terminal residue" evidence="1">
    <location>
        <position position="1"/>
    </location>
</feature>